<feature type="region of interest" description="Disordered" evidence="6">
    <location>
        <begin position="945"/>
        <end position="972"/>
    </location>
</feature>
<dbReference type="InterPro" id="IPR011047">
    <property type="entry name" value="Quinoprotein_ADH-like_sf"/>
</dbReference>
<accession>A0A0G4FLJ6</accession>
<dbReference type="InterPro" id="IPR015943">
    <property type="entry name" value="WD40/YVTN_repeat-like_dom_sf"/>
</dbReference>
<evidence type="ECO:0000256" key="5">
    <source>
        <dbReference type="ARBA" id="ARBA00040994"/>
    </source>
</evidence>
<dbReference type="InterPro" id="IPR001680">
    <property type="entry name" value="WD40_rpt"/>
</dbReference>
<name>A0A0G4FLJ6_VITBC</name>
<dbReference type="GO" id="GO:0031514">
    <property type="term" value="C:motile cilium"/>
    <property type="evidence" value="ECO:0007669"/>
    <property type="project" value="TreeGrafter"/>
</dbReference>
<dbReference type="Gene3D" id="2.130.10.10">
    <property type="entry name" value="YVTN repeat-like/Quinoprotein amine dehydrogenase"/>
    <property type="match status" value="3"/>
</dbReference>
<feature type="compositionally biased region" description="Basic and acidic residues" evidence="6">
    <location>
        <begin position="15"/>
        <end position="24"/>
    </location>
</feature>
<dbReference type="SUPFAM" id="SSF47473">
    <property type="entry name" value="EF-hand"/>
    <property type="match status" value="1"/>
</dbReference>
<organism evidence="7 8">
    <name type="scientific">Vitrella brassicaformis (strain CCMP3155)</name>
    <dbReference type="NCBI Taxonomy" id="1169540"/>
    <lineage>
        <taxon>Eukaryota</taxon>
        <taxon>Sar</taxon>
        <taxon>Alveolata</taxon>
        <taxon>Colpodellida</taxon>
        <taxon>Vitrellaceae</taxon>
        <taxon>Vitrella</taxon>
    </lineage>
</organism>
<dbReference type="SUPFAM" id="SSF50998">
    <property type="entry name" value="Quinoprotein alcohol dehydrogenase-like"/>
    <property type="match status" value="1"/>
</dbReference>
<evidence type="ECO:0000256" key="3">
    <source>
        <dbReference type="ARBA" id="ARBA00022737"/>
    </source>
</evidence>
<feature type="region of interest" description="Disordered" evidence="6">
    <location>
        <begin position="160"/>
        <end position="201"/>
    </location>
</feature>
<dbReference type="SUPFAM" id="SSF50978">
    <property type="entry name" value="WD40 repeat-like"/>
    <property type="match status" value="1"/>
</dbReference>
<gene>
    <name evidence="7" type="ORF">Vbra_15684</name>
</gene>
<feature type="region of interest" description="Disordered" evidence="6">
    <location>
        <begin position="1"/>
        <end position="24"/>
    </location>
</feature>
<protein>
    <recommendedName>
        <fullName evidence="5">Cilia- and flagella-associated protein 251</fullName>
    </recommendedName>
</protein>
<dbReference type="PANTHER" id="PTHR13720:SF13">
    <property type="entry name" value="CILIA- AND FLAGELLA-ASSOCIATED PROTEIN 251"/>
    <property type="match status" value="1"/>
</dbReference>
<dbReference type="Pfam" id="PF00400">
    <property type="entry name" value="WD40"/>
    <property type="match status" value="2"/>
</dbReference>
<evidence type="ECO:0000256" key="4">
    <source>
        <dbReference type="ARBA" id="ARBA00023273"/>
    </source>
</evidence>
<dbReference type="AlphaFoldDB" id="A0A0G4FLJ6"/>
<evidence type="ECO:0000256" key="2">
    <source>
        <dbReference type="ARBA" id="ARBA00022574"/>
    </source>
</evidence>
<dbReference type="Gene3D" id="1.10.238.10">
    <property type="entry name" value="EF-hand"/>
    <property type="match status" value="1"/>
</dbReference>
<evidence type="ECO:0000256" key="6">
    <source>
        <dbReference type="SAM" id="MobiDB-lite"/>
    </source>
</evidence>
<evidence type="ECO:0000313" key="8">
    <source>
        <dbReference type="Proteomes" id="UP000041254"/>
    </source>
</evidence>
<dbReference type="InterPro" id="IPR050630">
    <property type="entry name" value="WD_repeat_EMAP"/>
</dbReference>
<feature type="compositionally biased region" description="Polar residues" evidence="6">
    <location>
        <begin position="163"/>
        <end position="175"/>
    </location>
</feature>
<dbReference type="InterPro" id="IPR036322">
    <property type="entry name" value="WD40_repeat_dom_sf"/>
</dbReference>
<evidence type="ECO:0000256" key="1">
    <source>
        <dbReference type="ARBA" id="ARBA00004138"/>
    </source>
</evidence>
<dbReference type="InterPro" id="IPR011992">
    <property type="entry name" value="EF-hand-dom_pair"/>
</dbReference>
<feature type="compositionally biased region" description="Acidic residues" evidence="6">
    <location>
        <begin position="948"/>
        <end position="960"/>
    </location>
</feature>
<keyword evidence="2" id="KW-0853">WD repeat</keyword>
<dbReference type="STRING" id="1169540.A0A0G4FLJ6"/>
<keyword evidence="8" id="KW-1185">Reference proteome</keyword>
<comment type="subcellular location">
    <subcellularLocation>
        <location evidence="1">Cell projection</location>
        <location evidence="1">Cilium</location>
    </subcellularLocation>
</comment>
<proteinExistence type="predicted"/>
<dbReference type="OrthoDB" id="4899631at2759"/>
<dbReference type="EMBL" id="CDMY01000460">
    <property type="protein sequence ID" value="CEM14885.1"/>
    <property type="molecule type" value="Genomic_DNA"/>
</dbReference>
<reference evidence="7 8" key="1">
    <citation type="submission" date="2014-11" db="EMBL/GenBank/DDBJ databases">
        <authorList>
            <person name="Zhu J."/>
            <person name="Qi W."/>
            <person name="Song R."/>
        </authorList>
    </citation>
    <scope>NUCLEOTIDE SEQUENCE [LARGE SCALE GENOMIC DNA]</scope>
</reference>
<dbReference type="VEuPathDB" id="CryptoDB:Vbra_15684"/>
<dbReference type="SMART" id="SM00320">
    <property type="entry name" value="WD40"/>
    <property type="match status" value="8"/>
</dbReference>
<keyword evidence="4" id="KW-0966">Cell projection</keyword>
<dbReference type="Proteomes" id="UP000041254">
    <property type="component" value="Unassembled WGS sequence"/>
</dbReference>
<dbReference type="InParanoid" id="A0A0G4FLJ6"/>
<dbReference type="PROSITE" id="PS00678">
    <property type="entry name" value="WD_REPEATS_1"/>
    <property type="match status" value="1"/>
</dbReference>
<dbReference type="PANTHER" id="PTHR13720">
    <property type="entry name" value="WD-40 REPEAT PROTEIN"/>
    <property type="match status" value="1"/>
</dbReference>
<sequence length="972" mass="107024">MARGTLNLTLSPEAFTRDPERGADELGPSVADSVALSLHWSLGLNKDIIGGVHNLTDPKMDATEMFYAAAHTGVIFNYNTGEQRLLQGHVNPIMATAVSRDRKWLITADAGSDSLLVVWDRVSATPMKTILDPHPNGAIALDITPDSKFIVTLSAPVPAPAGGSTTKGPTASPEKSQTEEGSTKKSMAALPGPASTSADGNPECQSIAVWDWSSGSSAPLCSAVIGTQDIQTCILFNAWDIHELATNGRRRVFFWTWDAGQPFQFYSPALSAGDFKQRVADYTQTIFLPNSTQAATGTYDGDVVIWDLSLIVDGLSRPDERRAVKIVKLCPDVALNVLLVHTPFVVIGAADGAVRFYDYQFRIQAWFEDLSAGSVKALSFEAAEEEDTGSKDEEFRCASFLVSTASALVVLVDSHLFYELSADDRRGRLVLQGLDSPVFGLSCHPALPLLAVCGYSGFVHLWNYQSRSLHLVKIFEKLVPHTLEFSPNGKLLAVGFTNGTVKILKSDDLSESVSVRDSKECATHLAFSPDSTHLAVSHHDRCVCLYRHGHRHNDRNYPLEWMFSGKHRSHWRPIVGLSFSGPESDKHRLFSIGEDRRLVEYNVKSSTEWTGLQIAMVTQVEQEARPTGCVWYPYGSKVDNANVLTLNDEYKFKVWNATHKTCRKTALAPTYGGPVCQMIPVYKDKEGPEQFMLYSTYEKVLGLVQLPLDGNPNKCMGLIAQPGHIAAIAVDFEGKHAFTCGGTDLTINQWKMDPSPVAAASVFGGNGIEPFLKLIEGGEQGEFYSDMKDYFYYSQIRSQDENTTRARSLDGTIPVEEIPHLMCALGYFPTQLEIQNMINEVKYSKFAETGDYVDRIVFDDFFKLYVNHRPVFAVTTDQVASAFNALKTDGQPVNKDRLVQILVKFGERMTLEGLEDCLQALVGDSSVHSVFADVSNPHDFARDILGLGEEENEEDEEEGELGASAQTSQQVE</sequence>
<evidence type="ECO:0000313" key="7">
    <source>
        <dbReference type="EMBL" id="CEM14885.1"/>
    </source>
</evidence>
<feature type="compositionally biased region" description="Polar residues" evidence="6">
    <location>
        <begin position="1"/>
        <end position="10"/>
    </location>
</feature>
<keyword evidence="3" id="KW-0677">Repeat</keyword>
<dbReference type="InterPro" id="IPR019775">
    <property type="entry name" value="WD40_repeat_CS"/>
</dbReference>
<dbReference type="PhylomeDB" id="A0A0G4FLJ6"/>
<dbReference type="OMA" id="YYAQIRA"/>